<proteinExistence type="predicted"/>
<comment type="caution">
    <text evidence="1">The sequence shown here is derived from an EMBL/GenBank/DDBJ whole genome shotgun (WGS) entry which is preliminary data.</text>
</comment>
<feature type="non-terminal residue" evidence="1">
    <location>
        <position position="1"/>
    </location>
</feature>
<organism evidence="1 2">
    <name type="scientific">Elysia marginata</name>
    <dbReference type="NCBI Taxonomy" id="1093978"/>
    <lineage>
        <taxon>Eukaryota</taxon>
        <taxon>Metazoa</taxon>
        <taxon>Spiralia</taxon>
        <taxon>Lophotrochozoa</taxon>
        <taxon>Mollusca</taxon>
        <taxon>Gastropoda</taxon>
        <taxon>Heterobranchia</taxon>
        <taxon>Euthyneura</taxon>
        <taxon>Panpulmonata</taxon>
        <taxon>Sacoglossa</taxon>
        <taxon>Placobranchoidea</taxon>
        <taxon>Plakobranchidae</taxon>
        <taxon>Elysia</taxon>
    </lineage>
</organism>
<dbReference type="EMBL" id="BMAT01005551">
    <property type="protein sequence ID" value="GFR95556.1"/>
    <property type="molecule type" value="Genomic_DNA"/>
</dbReference>
<gene>
    <name evidence="1" type="ORF">ElyMa_002696600</name>
</gene>
<evidence type="ECO:0000313" key="1">
    <source>
        <dbReference type="EMBL" id="GFR95556.1"/>
    </source>
</evidence>
<reference evidence="1 2" key="1">
    <citation type="journal article" date="2021" name="Elife">
        <title>Chloroplast acquisition without the gene transfer in kleptoplastic sea slugs, Plakobranchus ocellatus.</title>
        <authorList>
            <person name="Maeda T."/>
            <person name="Takahashi S."/>
            <person name="Yoshida T."/>
            <person name="Shimamura S."/>
            <person name="Takaki Y."/>
            <person name="Nagai Y."/>
            <person name="Toyoda A."/>
            <person name="Suzuki Y."/>
            <person name="Arimoto A."/>
            <person name="Ishii H."/>
            <person name="Satoh N."/>
            <person name="Nishiyama T."/>
            <person name="Hasebe M."/>
            <person name="Maruyama T."/>
            <person name="Minagawa J."/>
            <person name="Obokata J."/>
            <person name="Shigenobu S."/>
        </authorList>
    </citation>
    <scope>NUCLEOTIDE SEQUENCE [LARGE SCALE GENOMIC DNA]</scope>
</reference>
<sequence length="152" mass="16785">SLANDLRQAITDKEQELLERLHSVASQLQEKLGDFRGIPSSKEDDRRTLRSAHARMEALMKYGSDVEVLEMYQAVQAPLSRLEGADTDTAAAGEDEVHLSVEFKPDDLVQVFRRELQALGEISVQDSSSDAGLAAWGVAVTEKDDIIVVDCR</sequence>
<dbReference type="Proteomes" id="UP000762676">
    <property type="component" value="Unassembled WGS sequence"/>
</dbReference>
<keyword evidence="2" id="KW-1185">Reference proteome</keyword>
<protein>
    <submittedName>
        <fullName evidence="1">Tripartite motif-containing protein 45</fullName>
    </submittedName>
</protein>
<accession>A0AAV4HFN1</accession>
<name>A0AAV4HFN1_9GAST</name>
<evidence type="ECO:0000313" key="2">
    <source>
        <dbReference type="Proteomes" id="UP000762676"/>
    </source>
</evidence>
<dbReference type="AlphaFoldDB" id="A0AAV4HFN1"/>